<gene>
    <name evidence="3" type="ORF">SAMN04488012_10895</name>
</gene>
<proteinExistence type="inferred from homology"/>
<reference evidence="3 4" key="1">
    <citation type="submission" date="2016-11" db="EMBL/GenBank/DDBJ databases">
        <authorList>
            <person name="Jaros S."/>
            <person name="Januszkiewicz K."/>
            <person name="Wedrychowicz H."/>
        </authorList>
    </citation>
    <scope>NUCLEOTIDE SEQUENCE [LARGE SCALE GENOMIC DNA]</scope>
    <source>
        <strain evidence="3 4">DSM 26892</strain>
    </source>
</reference>
<evidence type="ECO:0000313" key="4">
    <source>
        <dbReference type="Proteomes" id="UP000184040"/>
    </source>
</evidence>
<dbReference type="RefSeq" id="WP_073129059.1">
    <property type="nucleotide sequence ID" value="NZ_FQZA01000008.1"/>
</dbReference>
<dbReference type="GO" id="GO:0006508">
    <property type="term" value="P:proteolysis"/>
    <property type="evidence" value="ECO:0007669"/>
    <property type="project" value="UniProtKB-KW"/>
</dbReference>
<organism evidence="3 4">
    <name type="scientific">Palleronia salina</name>
    <dbReference type="NCBI Taxonomy" id="313368"/>
    <lineage>
        <taxon>Bacteria</taxon>
        <taxon>Pseudomonadati</taxon>
        <taxon>Pseudomonadota</taxon>
        <taxon>Alphaproteobacteria</taxon>
        <taxon>Rhodobacterales</taxon>
        <taxon>Roseobacteraceae</taxon>
        <taxon>Palleronia</taxon>
    </lineage>
</organism>
<name>A0A1M6ISU7_9RHOB</name>
<sequence length="186" mass="19833">MPKIDTAKILIIASDGFEQSELMEPKKQLSEAGATVHVATPDGDAITGWDETDWGEKVAADVKISETNISDYDAVVLPGGQINPDVLRLNEDAVARIRDFGMSGKPLAAICHAPWLLIEAGLVKGKRLTAYPSIRTDLRNAGAEVVDETVAQDGNLITSRNPGDLDAFCRAIIEAVEAGDARDHAA</sequence>
<dbReference type="GO" id="GO:0008233">
    <property type="term" value="F:peptidase activity"/>
    <property type="evidence" value="ECO:0007669"/>
    <property type="project" value="UniProtKB-KW"/>
</dbReference>
<protein>
    <submittedName>
        <fullName evidence="3">Protease I</fullName>
    </submittedName>
</protein>
<comment type="similarity">
    <text evidence="1">Belongs to the peptidase C56 family.</text>
</comment>
<feature type="domain" description="DJ-1/PfpI" evidence="2">
    <location>
        <begin position="8"/>
        <end position="174"/>
    </location>
</feature>
<keyword evidence="3" id="KW-0378">Hydrolase</keyword>
<dbReference type="Pfam" id="PF01965">
    <property type="entry name" value="DJ-1_PfpI"/>
    <property type="match status" value="1"/>
</dbReference>
<evidence type="ECO:0000313" key="3">
    <source>
        <dbReference type="EMBL" id="SHJ37494.1"/>
    </source>
</evidence>
<dbReference type="NCBIfam" id="TIGR01382">
    <property type="entry name" value="PfpI"/>
    <property type="match status" value="1"/>
</dbReference>
<dbReference type="PROSITE" id="PS51276">
    <property type="entry name" value="PEPTIDASE_C56_PFPI"/>
    <property type="match status" value="1"/>
</dbReference>
<accession>A0A1M6ISU7</accession>
<evidence type="ECO:0000256" key="1">
    <source>
        <dbReference type="ARBA" id="ARBA00008542"/>
    </source>
</evidence>
<dbReference type="PANTHER" id="PTHR42733">
    <property type="entry name" value="DJ-1 PROTEIN"/>
    <property type="match status" value="1"/>
</dbReference>
<dbReference type="STRING" id="313368.SAMN04488012_10895"/>
<dbReference type="CDD" id="cd03134">
    <property type="entry name" value="GATase1_PfpI_like"/>
    <property type="match status" value="1"/>
</dbReference>
<dbReference type="InterPro" id="IPR006286">
    <property type="entry name" value="C56_PfpI-like"/>
</dbReference>
<dbReference type="AlphaFoldDB" id="A0A1M6ISU7"/>
<dbReference type="Proteomes" id="UP000184040">
    <property type="component" value="Unassembled WGS sequence"/>
</dbReference>
<dbReference type="InterPro" id="IPR029062">
    <property type="entry name" value="Class_I_gatase-like"/>
</dbReference>
<keyword evidence="3" id="KW-0645">Protease</keyword>
<dbReference type="Gene3D" id="3.40.50.880">
    <property type="match status" value="1"/>
</dbReference>
<evidence type="ECO:0000259" key="2">
    <source>
        <dbReference type="Pfam" id="PF01965"/>
    </source>
</evidence>
<keyword evidence="4" id="KW-1185">Reference proteome</keyword>
<dbReference type="PANTHER" id="PTHR42733:SF12">
    <property type="entry name" value="PROTEINASE"/>
    <property type="match status" value="1"/>
</dbReference>
<dbReference type="InterPro" id="IPR002818">
    <property type="entry name" value="DJ-1/PfpI"/>
</dbReference>
<dbReference type="EMBL" id="FQZA01000008">
    <property type="protein sequence ID" value="SHJ37494.1"/>
    <property type="molecule type" value="Genomic_DNA"/>
</dbReference>
<dbReference type="SUPFAM" id="SSF52317">
    <property type="entry name" value="Class I glutamine amidotransferase-like"/>
    <property type="match status" value="1"/>
</dbReference>